<name>A0A396FGL5_9FIRM</name>
<evidence type="ECO:0000256" key="1">
    <source>
        <dbReference type="SAM" id="MobiDB-lite"/>
    </source>
</evidence>
<dbReference type="AlphaFoldDB" id="A0A396FGL5"/>
<feature type="transmembrane region" description="Helical" evidence="2">
    <location>
        <begin position="26"/>
        <end position="43"/>
    </location>
</feature>
<dbReference type="GeneID" id="83004195"/>
<comment type="caution">
    <text evidence="3">The sequence shown here is derived from an EMBL/GenBank/DDBJ whole genome shotgun (WGS) entry which is preliminary data.</text>
</comment>
<keyword evidence="2" id="KW-1133">Transmembrane helix</keyword>
<dbReference type="InterPro" id="IPR024414">
    <property type="entry name" value="Uncharacterised_PrgI"/>
</dbReference>
<sequence length="144" mass="16250">MPYVPVPKDLTKVKTKLAFNLTKRQLICFSLAGLVGLPVYFFTRGAIGNSAAVLLMIGLMMPFFFFAMYERDGQPAEKILKNRLRYKLWPKDRPYRTDNLYKSMSKKEVTKIAKKQAAGSSGKASAKKYQAGQKDQSRCKAGQN</sequence>
<dbReference type="EMBL" id="QRPB01000005">
    <property type="protein sequence ID" value="RHL80633.1"/>
    <property type="molecule type" value="Genomic_DNA"/>
</dbReference>
<feature type="region of interest" description="Disordered" evidence="1">
    <location>
        <begin position="112"/>
        <end position="144"/>
    </location>
</feature>
<evidence type="ECO:0000313" key="4">
    <source>
        <dbReference type="Proteomes" id="UP000266698"/>
    </source>
</evidence>
<organism evidence="3 4">
    <name type="scientific">Agathobacter rectalis</name>
    <dbReference type="NCBI Taxonomy" id="39491"/>
    <lineage>
        <taxon>Bacteria</taxon>
        <taxon>Bacillati</taxon>
        <taxon>Bacillota</taxon>
        <taxon>Clostridia</taxon>
        <taxon>Lachnospirales</taxon>
        <taxon>Lachnospiraceae</taxon>
        <taxon>Agathobacter</taxon>
    </lineage>
</organism>
<dbReference type="Proteomes" id="UP000266698">
    <property type="component" value="Unassembled WGS sequence"/>
</dbReference>
<accession>A0A396FGL5</accession>
<feature type="transmembrane region" description="Helical" evidence="2">
    <location>
        <begin position="49"/>
        <end position="69"/>
    </location>
</feature>
<reference evidence="3 4" key="1">
    <citation type="submission" date="2018-08" db="EMBL/GenBank/DDBJ databases">
        <title>A genome reference for cultivated species of the human gut microbiota.</title>
        <authorList>
            <person name="Zou Y."/>
            <person name="Xue W."/>
            <person name="Luo G."/>
        </authorList>
    </citation>
    <scope>NUCLEOTIDE SEQUENCE [LARGE SCALE GENOMIC DNA]</scope>
    <source>
        <strain evidence="3 4">AF36-2BH</strain>
    </source>
</reference>
<gene>
    <name evidence="3" type="ORF">DW001_05440</name>
</gene>
<feature type="compositionally biased region" description="Low complexity" evidence="1">
    <location>
        <begin position="115"/>
        <end position="134"/>
    </location>
</feature>
<dbReference type="RefSeq" id="WP_005361092.1">
    <property type="nucleotide sequence ID" value="NZ_QRPB01000005.1"/>
</dbReference>
<keyword evidence="2" id="KW-0812">Transmembrane</keyword>
<keyword evidence="2" id="KW-0472">Membrane</keyword>
<proteinExistence type="predicted"/>
<evidence type="ECO:0000256" key="2">
    <source>
        <dbReference type="SAM" id="Phobius"/>
    </source>
</evidence>
<evidence type="ECO:0000313" key="3">
    <source>
        <dbReference type="EMBL" id="RHL80633.1"/>
    </source>
</evidence>
<protein>
    <submittedName>
        <fullName evidence="3">PrgI family protein</fullName>
    </submittedName>
</protein>
<dbReference type="Pfam" id="PF12666">
    <property type="entry name" value="PrgI"/>
    <property type="match status" value="1"/>
</dbReference>